<dbReference type="GO" id="GO:0017095">
    <property type="term" value="F:heparan sulfate 6-sulfotransferase activity"/>
    <property type="evidence" value="ECO:0007669"/>
    <property type="project" value="TreeGrafter"/>
</dbReference>
<organism evidence="7">
    <name type="scientific">marine sediment metagenome</name>
    <dbReference type="NCBI Taxonomy" id="412755"/>
    <lineage>
        <taxon>unclassified sequences</taxon>
        <taxon>metagenomes</taxon>
        <taxon>ecological metagenomes</taxon>
    </lineage>
</organism>
<dbReference type="PANTHER" id="PTHR12812">
    <property type="entry name" value="HEPARAN SULFATE 6-O-SULFOTRANSFERASE 3"/>
    <property type="match status" value="1"/>
</dbReference>
<keyword evidence="2" id="KW-0808">Transferase</keyword>
<evidence type="ECO:0000313" key="7">
    <source>
        <dbReference type="EMBL" id="KKL81580.1"/>
    </source>
</evidence>
<proteinExistence type="predicted"/>
<evidence type="ECO:0000256" key="3">
    <source>
        <dbReference type="ARBA" id="ARBA00022692"/>
    </source>
</evidence>
<evidence type="ECO:0000256" key="1">
    <source>
        <dbReference type="ARBA" id="ARBA00004167"/>
    </source>
</evidence>
<comment type="subcellular location">
    <subcellularLocation>
        <location evidence="1">Membrane</location>
        <topology evidence="1">Single-pass membrane protein</topology>
    </subcellularLocation>
</comment>
<dbReference type="Gene3D" id="3.40.50.300">
    <property type="entry name" value="P-loop containing nucleotide triphosphate hydrolases"/>
    <property type="match status" value="1"/>
</dbReference>
<dbReference type="EMBL" id="LAZR01022521">
    <property type="protein sequence ID" value="KKL81580.1"/>
    <property type="molecule type" value="Genomic_DNA"/>
</dbReference>
<evidence type="ECO:0008006" key="8">
    <source>
        <dbReference type="Google" id="ProtNLM"/>
    </source>
</evidence>
<keyword evidence="6" id="KW-0325">Glycoprotein</keyword>
<dbReference type="InterPro" id="IPR010635">
    <property type="entry name" value="Heparan_SO4-6-sulfoTrfase"/>
</dbReference>
<evidence type="ECO:0000256" key="4">
    <source>
        <dbReference type="ARBA" id="ARBA00022989"/>
    </source>
</evidence>
<evidence type="ECO:0000256" key="2">
    <source>
        <dbReference type="ARBA" id="ARBA00022679"/>
    </source>
</evidence>
<evidence type="ECO:0000256" key="5">
    <source>
        <dbReference type="ARBA" id="ARBA00023136"/>
    </source>
</evidence>
<accession>A0A0F9HIS5</accession>
<comment type="caution">
    <text evidence="7">The sequence shown here is derived from an EMBL/GenBank/DDBJ whole genome shotgun (WGS) entry which is preliminary data.</text>
</comment>
<name>A0A0F9HIS5_9ZZZZ</name>
<protein>
    <recommendedName>
        <fullName evidence="8">Sulfotransferase domain-containing protein</fullName>
    </recommendedName>
</protein>
<reference evidence="7" key="1">
    <citation type="journal article" date="2015" name="Nature">
        <title>Complex archaea that bridge the gap between prokaryotes and eukaryotes.</title>
        <authorList>
            <person name="Spang A."/>
            <person name="Saw J.H."/>
            <person name="Jorgensen S.L."/>
            <person name="Zaremba-Niedzwiedzka K."/>
            <person name="Martijn J."/>
            <person name="Lind A.E."/>
            <person name="van Eijk R."/>
            <person name="Schleper C."/>
            <person name="Guy L."/>
            <person name="Ettema T.J."/>
        </authorList>
    </citation>
    <scope>NUCLEOTIDE SEQUENCE</scope>
</reference>
<keyword evidence="4" id="KW-1133">Transmembrane helix</keyword>
<evidence type="ECO:0000256" key="6">
    <source>
        <dbReference type="ARBA" id="ARBA00023180"/>
    </source>
</evidence>
<sequence>MWSLFSENFNQDKIGFWAPYDWQGLLSCRNHASLDAFSGHLPYTTKQFFPDDRGVFTYTIFREPIERMYSQYLYLRKIRPDLSIKLEEFVSSQYMAVLADNVQTRMLGSMIPIDWMSQVDHRDTIDISIGRFLLESIEIEDRNGLLETAIQRLDELDCFGIKEFLAESGRRLANKTGLSVDVKERSGEHRKHAERLSKKEVNMMKALNELDIELYKEAVAKFENSDLQSV</sequence>
<dbReference type="PANTHER" id="PTHR12812:SF0">
    <property type="entry name" value="HEPARAN-SULFATE 6-O-SULFOTRANSFERASE"/>
    <property type="match status" value="1"/>
</dbReference>
<dbReference type="InterPro" id="IPR027417">
    <property type="entry name" value="P-loop_NTPase"/>
</dbReference>
<keyword evidence="3" id="KW-0812">Transmembrane</keyword>
<gene>
    <name evidence="7" type="ORF">LCGC14_1993320</name>
</gene>
<dbReference type="GO" id="GO:0016020">
    <property type="term" value="C:membrane"/>
    <property type="evidence" value="ECO:0007669"/>
    <property type="project" value="UniProtKB-SubCell"/>
</dbReference>
<keyword evidence="5" id="KW-0472">Membrane</keyword>
<dbReference type="AlphaFoldDB" id="A0A0F9HIS5"/>